<feature type="compositionally biased region" description="Acidic residues" evidence="6">
    <location>
        <begin position="223"/>
        <end position="233"/>
    </location>
</feature>
<comment type="function">
    <text evidence="1 5">Component of the ribosome assembly machinery. Nuclear paralog of the ribosomal protein P0, it binds pre-60S subunits at an early stage of assembly in the nucleolus, and is replaced by P0 in cytoplasmic pre-60S subunits and mature 80S ribosomes.</text>
</comment>
<name>A0A8C7A8W5_NEOVI</name>
<dbReference type="PANTHER" id="PTHR45841">
    <property type="entry name" value="MRNA TURNOVER PROTEIN 4 MRTO4"/>
    <property type="match status" value="1"/>
</dbReference>
<dbReference type="GO" id="GO:0005730">
    <property type="term" value="C:nucleolus"/>
    <property type="evidence" value="ECO:0007669"/>
    <property type="project" value="UniProtKB-SubCell"/>
</dbReference>
<gene>
    <name evidence="8" type="primary">LOC122903966</name>
</gene>
<keyword evidence="9" id="KW-1185">Reference proteome</keyword>
<dbReference type="PANTHER" id="PTHR45841:SF1">
    <property type="entry name" value="MRNA TURNOVER PROTEIN 4 HOMOLOG"/>
    <property type="match status" value="1"/>
</dbReference>
<dbReference type="GeneTree" id="ENSGT00390000006238"/>
<dbReference type="GO" id="GO:0030687">
    <property type="term" value="C:preribosome, large subunit precursor"/>
    <property type="evidence" value="ECO:0007669"/>
    <property type="project" value="TreeGrafter"/>
</dbReference>
<keyword evidence="5" id="KW-0690">Ribosome biogenesis</keyword>
<dbReference type="GO" id="GO:0000956">
    <property type="term" value="P:nuclear-transcribed mRNA catabolic process"/>
    <property type="evidence" value="ECO:0007669"/>
    <property type="project" value="TreeGrafter"/>
</dbReference>
<dbReference type="Proteomes" id="UP000694425">
    <property type="component" value="Unplaced"/>
</dbReference>
<comment type="similarity">
    <text evidence="2 5">Belongs to the universal ribosomal protein uL10 family.</text>
</comment>
<reference evidence="8" key="2">
    <citation type="submission" date="2025-09" db="UniProtKB">
        <authorList>
            <consortium name="Ensembl"/>
        </authorList>
    </citation>
    <scope>IDENTIFICATION</scope>
</reference>
<reference evidence="8" key="1">
    <citation type="submission" date="2025-08" db="UniProtKB">
        <authorList>
            <consortium name="Ensembl"/>
        </authorList>
    </citation>
    <scope>IDENTIFICATION</scope>
</reference>
<evidence type="ECO:0000256" key="1">
    <source>
        <dbReference type="ARBA" id="ARBA00004046"/>
    </source>
</evidence>
<protein>
    <recommendedName>
        <fullName evidence="5">Ribosome assembly factor mrt4</fullName>
    </recommendedName>
</protein>
<comment type="subcellular location">
    <subcellularLocation>
        <location evidence="5">Cytoplasm</location>
    </subcellularLocation>
    <subcellularLocation>
        <location evidence="5">Nucleus</location>
        <location evidence="5">Nucleolus</location>
    </subcellularLocation>
</comment>
<accession>A0A8C7A8W5</accession>
<dbReference type="Gene3D" id="3.90.105.20">
    <property type="match status" value="1"/>
</dbReference>
<dbReference type="FunFam" id="3.30.70.1730:FF:000004">
    <property type="entry name" value="Ribosome assembly factor mrt4"/>
    <property type="match status" value="1"/>
</dbReference>
<dbReference type="InterPro" id="IPR001790">
    <property type="entry name" value="Ribosomal_uL10"/>
</dbReference>
<evidence type="ECO:0000256" key="2">
    <source>
        <dbReference type="ARBA" id="ARBA00008889"/>
    </source>
</evidence>
<evidence type="ECO:0000313" key="8">
    <source>
        <dbReference type="Ensembl" id="ENSNVIP00000004813.1"/>
    </source>
</evidence>
<dbReference type="KEGG" id="nvs:122903966"/>
<organism evidence="8 9">
    <name type="scientific">Neovison vison</name>
    <name type="common">American mink</name>
    <name type="synonym">Mustela vison</name>
    <dbReference type="NCBI Taxonomy" id="452646"/>
    <lineage>
        <taxon>Eukaryota</taxon>
        <taxon>Metazoa</taxon>
        <taxon>Chordata</taxon>
        <taxon>Craniata</taxon>
        <taxon>Vertebrata</taxon>
        <taxon>Euteleostomi</taxon>
        <taxon>Mammalia</taxon>
        <taxon>Eutheria</taxon>
        <taxon>Laurasiatheria</taxon>
        <taxon>Carnivora</taxon>
        <taxon>Caniformia</taxon>
        <taxon>Musteloidea</taxon>
        <taxon>Mustelidae</taxon>
        <taxon>Mustelinae</taxon>
        <taxon>Neogale</taxon>
    </lineage>
</organism>
<dbReference type="AlphaFoldDB" id="A0A8C7A8W5"/>
<dbReference type="GeneID" id="122903966"/>
<evidence type="ECO:0000256" key="5">
    <source>
        <dbReference type="RuleBase" id="RU364039"/>
    </source>
</evidence>
<dbReference type="Pfam" id="PF00466">
    <property type="entry name" value="Ribosomal_L10"/>
    <property type="match status" value="1"/>
</dbReference>
<dbReference type="InterPro" id="IPR033867">
    <property type="entry name" value="Mrt4"/>
</dbReference>
<evidence type="ECO:0000256" key="3">
    <source>
        <dbReference type="ARBA" id="ARBA00022490"/>
    </source>
</evidence>
<dbReference type="InterPro" id="IPR043164">
    <property type="entry name" value="Ribosomal_uL10-like_insert_sf"/>
</dbReference>
<evidence type="ECO:0000256" key="6">
    <source>
        <dbReference type="SAM" id="MobiDB-lite"/>
    </source>
</evidence>
<evidence type="ECO:0000259" key="7">
    <source>
        <dbReference type="Pfam" id="PF17777"/>
    </source>
</evidence>
<dbReference type="SUPFAM" id="SSF160369">
    <property type="entry name" value="Ribosomal protein L10-like"/>
    <property type="match status" value="1"/>
</dbReference>
<evidence type="ECO:0000256" key="4">
    <source>
        <dbReference type="ARBA" id="ARBA00023242"/>
    </source>
</evidence>
<proteinExistence type="inferred from homology"/>
<keyword evidence="3 5" id="KW-0963">Cytoplasm</keyword>
<dbReference type="GO" id="GO:0003723">
    <property type="term" value="F:RNA binding"/>
    <property type="evidence" value="ECO:0007669"/>
    <property type="project" value="TreeGrafter"/>
</dbReference>
<keyword evidence="4 5" id="KW-0539">Nucleus</keyword>
<evidence type="ECO:0000313" key="9">
    <source>
        <dbReference type="Proteomes" id="UP000694425"/>
    </source>
</evidence>
<dbReference type="GO" id="GO:0000027">
    <property type="term" value="P:ribosomal large subunit assembly"/>
    <property type="evidence" value="ECO:0007669"/>
    <property type="project" value="InterPro"/>
</dbReference>
<dbReference type="Ensembl" id="ENSNVIT00000005678.1">
    <property type="protein sequence ID" value="ENSNVIP00000004813.1"/>
    <property type="gene ID" value="ENSNVIG00000003892.1"/>
</dbReference>
<dbReference type="GO" id="GO:0005737">
    <property type="term" value="C:cytoplasm"/>
    <property type="evidence" value="ECO:0007669"/>
    <property type="project" value="UniProtKB-SubCell"/>
</dbReference>
<dbReference type="InterPro" id="IPR051742">
    <property type="entry name" value="Ribosome_Assembly_uL10"/>
</dbReference>
<dbReference type="GO" id="GO:0006364">
    <property type="term" value="P:rRNA processing"/>
    <property type="evidence" value="ECO:0007669"/>
    <property type="project" value="TreeGrafter"/>
</dbReference>
<dbReference type="InterPro" id="IPR040637">
    <property type="entry name" value="Ribosomal_uL10-like_insert"/>
</dbReference>
<dbReference type="Gene3D" id="3.30.70.1730">
    <property type="match status" value="1"/>
</dbReference>
<comment type="subunit">
    <text evidence="5">Associates with the pre-60S ribosomal particle.</text>
</comment>
<sequence>MPKSKRNKKVSLTKTAKKGLELKQNLIEEFGKCVATYKYLFLFSVANMRNSKLKDIRSAWKHSRMFFGKNKVMMVALGRSPADEYRDNLHQVSKKLRGEVGVLFTQRSKEEVNEWFTKYPEMDFAPAGNKATFTATLDPRPLEHFPHSIEPPLRQLQRGVLTLLSDHEVCKEGDVLTPEQARVLKLFGYEMAEFKVTVKYMWDAQSGRFQQMGDDLPESASESAEESDGEDDG</sequence>
<dbReference type="RefSeq" id="XP_044100420.1">
    <property type="nucleotide sequence ID" value="XM_044244485.1"/>
</dbReference>
<dbReference type="Pfam" id="PF17777">
    <property type="entry name" value="RL10P_insert"/>
    <property type="match status" value="1"/>
</dbReference>
<feature type="domain" description="Large ribosomal subunit protein uL10-like insertion" evidence="7">
    <location>
        <begin position="125"/>
        <end position="188"/>
    </location>
</feature>
<dbReference type="CDD" id="cd05796">
    <property type="entry name" value="Ribosomal_P0_like"/>
    <property type="match status" value="1"/>
</dbReference>
<feature type="region of interest" description="Disordered" evidence="6">
    <location>
        <begin position="210"/>
        <end position="233"/>
    </location>
</feature>
<dbReference type="InterPro" id="IPR043141">
    <property type="entry name" value="Ribosomal_uL10-like_sf"/>
</dbReference>